<dbReference type="Proteomes" id="UP000003781">
    <property type="component" value="Unassembled WGS sequence"/>
</dbReference>
<dbReference type="InterPro" id="IPR028098">
    <property type="entry name" value="Glyco_trans_4-like_N"/>
</dbReference>
<dbReference type="OrthoDB" id="9807209at2"/>
<dbReference type="PANTHER" id="PTHR12526:SF630">
    <property type="entry name" value="GLYCOSYLTRANSFERASE"/>
    <property type="match status" value="1"/>
</dbReference>
<proteinExistence type="predicted"/>
<feature type="domain" description="Glycosyltransferase subfamily 4-like N-terminal" evidence="1">
    <location>
        <begin position="13"/>
        <end position="212"/>
    </location>
</feature>
<dbReference type="eggNOG" id="COG0438">
    <property type="taxonomic scope" value="Bacteria"/>
</dbReference>
<sequence length="403" mass="46157">MICATFPYPPSRGGTQVRTFNLLKQLSYHHEITFLTQKAEDITTEEIEALKHWVKSLILFPRPANPKTGLLKKFNRFSQFLITGTPPNVSFLYDQSIQKWLDQAVENNNFDAITCEHSVNEIYIRPSYKNKIKTIINSHSSVYRTCKHQLETGTSENFKRDRLYLPLLKRYEKRVYQKFSHIVVTTDEDYQQLKEFKIDTPVSVLPNGVDLDIFPYRKSDPGGHHLIITGGMDYVVNIDAACFFSQDIFPLLRQKYPDLTLTIVGANPAPSVIKLAEIPDIIVTGKVPSMAEYLHKATVCVIPLRSGFGIKNKTLEAMAVGVPIVASDRGLEGMEVDGKNIPLRALRANTIKEYMKAISNLFEDKKLRQTLSKNARYYVENHFTWESLGKEYEKIIMDKCKLR</sequence>
<dbReference type="Pfam" id="PF13692">
    <property type="entry name" value="Glyco_trans_1_4"/>
    <property type="match status" value="1"/>
</dbReference>
<keyword evidence="2" id="KW-0808">Transferase</keyword>
<dbReference type="CDD" id="cd03801">
    <property type="entry name" value="GT4_PimA-like"/>
    <property type="match status" value="1"/>
</dbReference>
<gene>
    <name evidence="2" type="ORF">CY0110_09977</name>
</gene>
<dbReference type="PANTHER" id="PTHR12526">
    <property type="entry name" value="GLYCOSYLTRANSFERASE"/>
    <property type="match status" value="1"/>
</dbReference>
<reference evidence="2 3" key="1">
    <citation type="submission" date="2007-03" db="EMBL/GenBank/DDBJ databases">
        <authorList>
            <person name="Stal L."/>
            <person name="Ferriera S."/>
            <person name="Johnson J."/>
            <person name="Kravitz S."/>
            <person name="Beeson K."/>
            <person name="Sutton G."/>
            <person name="Rogers Y.-H."/>
            <person name="Friedman R."/>
            <person name="Frazier M."/>
            <person name="Venter J.C."/>
        </authorList>
    </citation>
    <scope>NUCLEOTIDE SEQUENCE [LARGE SCALE GENOMIC DNA]</scope>
    <source>
        <strain evidence="2 3">CCY0110</strain>
    </source>
</reference>
<dbReference type="GO" id="GO:0016740">
    <property type="term" value="F:transferase activity"/>
    <property type="evidence" value="ECO:0007669"/>
    <property type="project" value="UniProtKB-KW"/>
</dbReference>
<comment type="caution">
    <text evidence="2">The sequence shown here is derived from an EMBL/GenBank/DDBJ whole genome shotgun (WGS) entry which is preliminary data.</text>
</comment>
<evidence type="ECO:0000259" key="1">
    <source>
        <dbReference type="Pfam" id="PF13439"/>
    </source>
</evidence>
<organism evidence="2 3">
    <name type="scientific">Crocosphaera chwakensis CCY0110</name>
    <dbReference type="NCBI Taxonomy" id="391612"/>
    <lineage>
        <taxon>Bacteria</taxon>
        <taxon>Bacillati</taxon>
        <taxon>Cyanobacteriota</taxon>
        <taxon>Cyanophyceae</taxon>
        <taxon>Oscillatoriophycideae</taxon>
        <taxon>Chroococcales</taxon>
        <taxon>Aphanothecaceae</taxon>
        <taxon>Crocosphaera</taxon>
        <taxon>Crocosphaera chwakensis</taxon>
    </lineage>
</organism>
<evidence type="ECO:0000313" key="2">
    <source>
        <dbReference type="EMBL" id="EAZ94194.1"/>
    </source>
</evidence>
<dbReference type="EMBL" id="AAXW01000001">
    <property type="protein sequence ID" value="EAZ94194.1"/>
    <property type="molecule type" value="Genomic_DNA"/>
</dbReference>
<dbReference type="AlphaFoldDB" id="A3IGV2"/>
<dbReference type="SUPFAM" id="SSF53756">
    <property type="entry name" value="UDP-Glycosyltransferase/glycogen phosphorylase"/>
    <property type="match status" value="1"/>
</dbReference>
<name>A3IGV2_9CHRO</name>
<dbReference type="Gene3D" id="3.40.50.2000">
    <property type="entry name" value="Glycogen Phosphorylase B"/>
    <property type="match status" value="2"/>
</dbReference>
<dbReference type="Pfam" id="PF13439">
    <property type="entry name" value="Glyco_transf_4"/>
    <property type="match status" value="1"/>
</dbReference>
<evidence type="ECO:0000313" key="3">
    <source>
        <dbReference type="Proteomes" id="UP000003781"/>
    </source>
</evidence>
<protein>
    <submittedName>
        <fullName evidence="2">Glycosyl transferase, group 1</fullName>
    </submittedName>
</protein>
<keyword evidence="3" id="KW-1185">Reference proteome</keyword>
<accession>A3IGV2</accession>